<evidence type="ECO:0000313" key="1">
    <source>
        <dbReference type="EMBL" id="BAW16454.1"/>
    </source>
</evidence>
<evidence type="ECO:0000313" key="2">
    <source>
        <dbReference type="Proteomes" id="UP000217792"/>
    </source>
</evidence>
<dbReference type="EMBL" id="AP014880">
    <property type="protein sequence ID" value="BAW16454.1"/>
    <property type="molecule type" value="Genomic_DNA"/>
</dbReference>
<protein>
    <submittedName>
        <fullName evidence="1">Uncharacterized protein</fullName>
    </submittedName>
</protein>
<proteinExistence type="predicted"/>
<organism evidence="1 2">
    <name type="scientific">Streptococcus intermedius</name>
    <dbReference type="NCBI Taxonomy" id="1338"/>
    <lineage>
        <taxon>Bacteria</taxon>
        <taxon>Bacillati</taxon>
        <taxon>Bacillota</taxon>
        <taxon>Bacilli</taxon>
        <taxon>Lactobacillales</taxon>
        <taxon>Streptococcaceae</taxon>
        <taxon>Streptococcus</taxon>
        <taxon>Streptococcus anginosus group</taxon>
    </lineage>
</organism>
<reference evidence="1 2" key="1">
    <citation type="journal article" date="2017" name="Infect. Immun.">
        <title>Characterization of the Pathogenicity of Streptococcus intermedius TYG1620 Isolated from a Human Brain Abscess Based on the Complete Genome Sequence with Transcriptome Analysis and Transposon Mutagenesis in a Murine Subcutaneous Abscess Model.</title>
        <authorList>
            <person name="Hasegawa N."/>
            <person name="Sekizuka T."/>
            <person name="Sugi Y."/>
            <person name="Kawakami N."/>
            <person name="Ogasawara Y."/>
            <person name="Kato K."/>
            <person name="Yamashita A."/>
            <person name="Takeuchi F."/>
            <person name="Kuroda M."/>
        </authorList>
    </citation>
    <scope>NUCLEOTIDE SEQUENCE [LARGE SCALE GENOMIC DNA]</scope>
    <source>
        <strain evidence="1 2">TYG1620</strain>
    </source>
</reference>
<dbReference type="Proteomes" id="UP000217792">
    <property type="component" value="Chromosome"/>
</dbReference>
<accession>A0AAD1FIX4</accession>
<gene>
    <name evidence="1" type="primary">pkn</name>
    <name evidence="1" type="ORF">SITYG_04680</name>
</gene>
<name>A0AAD1FIX4_STRIT</name>
<sequence>MDQVRKHQTQALVQVIKKVREETRGFIKPIFPSLFLRSFI</sequence>
<dbReference type="AlphaFoldDB" id="A0AAD1FIX4"/>